<gene>
    <name evidence="2" type="ORF">PGLA1383_LOCUS33897</name>
</gene>
<feature type="transmembrane region" description="Helical" evidence="1">
    <location>
        <begin position="146"/>
        <end position="167"/>
    </location>
</feature>
<evidence type="ECO:0000313" key="3">
    <source>
        <dbReference type="Proteomes" id="UP000654075"/>
    </source>
</evidence>
<feature type="transmembrane region" description="Helical" evidence="1">
    <location>
        <begin position="93"/>
        <end position="120"/>
    </location>
</feature>
<sequence length="230" mass="25188">MFTSLRQMLSLFLLLLWFVVVAVAVVVVVVVVVAAVAVVAVVVAVAGVVVWELSNPRFPFLSAGMLDWTDPLVAVVVVSMASGGWLVPSCVRLRLLVVVLLLFVVVAVVVVVLVVVAVVAARSRLLNTVRGPEFDSSFLPISPAHLLSYIHAFFYLFVLLLLLPLLLSLLFLLLLFVVVVLVGCCCCCWLLWLLLFLLFSSLHAEFFWRPEKNSGARSVNMNLTLLPVVC</sequence>
<dbReference type="Proteomes" id="UP000654075">
    <property type="component" value="Unassembled WGS sequence"/>
</dbReference>
<feature type="transmembrane region" description="Helical" evidence="1">
    <location>
        <begin position="34"/>
        <end position="53"/>
    </location>
</feature>
<feature type="transmembrane region" description="Helical" evidence="1">
    <location>
        <begin position="65"/>
        <end position="87"/>
    </location>
</feature>
<accession>A0A813FRT8</accession>
<evidence type="ECO:0000256" key="1">
    <source>
        <dbReference type="SAM" id="Phobius"/>
    </source>
</evidence>
<feature type="transmembrane region" description="Helical" evidence="1">
    <location>
        <begin position="173"/>
        <end position="199"/>
    </location>
</feature>
<dbReference type="EMBL" id="CAJNNV010025812">
    <property type="protein sequence ID" value="CAE8616195.1"/>
    <property type="molecule type" value="Genomic_DNA"/>
</dbReference>
<reference evidence="2" key="1">
    <citation type="submission" date="2021-02" db="EMBL/GenBank/DDBJ databases">
        <authorList>
            <person name="Dougan E. K."/>
            <person name="Rhodes N."/>
            <person name="Thang M."/>
            <person name="Chan C."/>
        </authorList>
    </citation>
    <scope>NUCLEOTIDE SEQUENCE</scope>
</reference>
<keyword evidence="1" id="KW-0812">Transmembrane</keyword>
<keyword evidence="1" id="KW-0472">Membrane</keyword>
<organism evidence="2 3">
    <name type="scientific">Polarella glacialis</name>
    <name type="common">Dinoflagellate</name>
    <dbReference type="NCBI Taxonomy" id="89957"/>
    <lineage>
        <taxon>Eukaryota</taxon>
        <taxon>Sar</taxon>
        <taxon>Alveolata</taxon>
        <taxon>Dinophyceae</taxon>
        <taxon>Suessiales</taxon>
        <taxon>Suessiaceae</taxon>
        <taxon>Polarella</taxon>
    </lineage>
</organism>
<name>A0A813FRT8_POLGL</name>
<keyword evidence="3" id="KW-1185">Reference proteome</keyword>
<dbReference type="AlphaFoldDB" id="A0A813FRT8"/>
<proteinExistence type="predicted"/>
<keyword evidence="1" id="KW-1133">Transmembrane helix</keyword>
<evidence type="ECO:0000313" key="2">
    <source>
        <dbReference type="EMBL" id="CAE8616195.1"/>
    </source>
</evidence>
<protein>
    <submittedName>
        <fullName evidence="2">Uncharacterized protein</fullName>
    </submittedName>
</protein>
<comment type="caution">
    <text evidence="2">The sequence shown here is derived from an EMBL/GenBank/DDBJ whole genome shotgun (WGS) entry which is preliminary data.</text>
</comment>